<dbReference type="InterPro" id="IPR052027">
    <property type="entry name" value="PspC"/>
</dbReference>
<organism evidence="8 9">
    <name type="scientific">Paenibacillus sedimenti</name>
    <dbReference type="NCBI Taxonomy" id="2770274"/>
    <lineage>
        <taxon>Bacteria</taxon>
        <taxon>Bacillati</taxon>
        <taxon>Bacillota</taxon>
        <taxon>Bacilli</taxon>
        <taxon>Bacillales</taxon>
        <taxon>Paenibacillaceae</taxon>
        <taxon>Paenibacillus</taxon>
    </lineage>
</organism>
<protein>
    <submittedName>
        <fullName evidence="8">PspC domain-containing protein</fullName>
    </submittedName>
</protein>
<dbReference type="Pfam" id="PF04024">
    <property type="entry name" value="PspC"/>
    <property type="match status" value="1"/>
</dbReference>
<keyword evidence="4 6" id="KW-1133">Transmembrane helix</keyword>
<feature type="domain" description="Phage shock protein PspC N-terminal" evidence="7">
    <location>
        <begin position="2"/>
        <end position="60"/>
    </location>
</feature>
<dbReference type="InterPro" id="IPR007168">
    <property type="entry name" value="Phageshock_PspC_N"/>
</dbReference>
<evidence type="ECO:0000313" key="9">
    <source>
        <dbReference type="Proteomes" id="UP000650466"/>
    </source>
</evidence>
<reference evidence="8" key="1">
    <citation type="submission" date="2020-09" db="EMBL/GenBank/DDBJ databases">
        <title>Draft Genome Sequence of Paenibacillus sp. WST5.</title>
        <authorList>
            <person name="Bao Z."/>
        </authorList>
    </citation>
    <scope>NUCLEOTIDE SEQUENCE</scope>
    <source>
        <strain evidence="8">WST5</strain>
    </source>
</reference>
<dbReference type="PANTHER" id="PTHR33885">
    <property type="entry name" value="PHAGE SHOCK PROTEIN C"/>
    <property type="match status" value="1"/>
</dbReference>
<dbReference type="Proteomes" id="UP000650466">
    <property type="component" value="Unassembled WGS sequence"/>
</dbReference>
<comment type="subcellular location">
    <subcellularLocation>
        <location evidence="1">Cell membrane</location>
        <topology evidence="1">Single-pass membrane protein</topology>
    </subcellularLocation>
</comment>
<evidence type="ECO:0000256" key="5">
    <source>
        <dbReference type="ARBA" id="ARBA00023136"/>
    </source>
</evidence>
<comment type="caution">
    <text evidence="8">The sequence shown here is derived from an EMBL/GenBank/DDBJ whole genome shotgun (WGS) entry which is preliminary data.</text>
</comment>
<keyword evidence="2" id="KW-1003">Cell membrane</keyword>
<dbReference type="EMBL" id="JACVVD010000004">
    <property type="protein sequence ID" value="MBD0381434.1"/>
    <property type="molecule type" value="Genomic_DNA"/>
</dbReference>
<dbReference type="AlphaFoldDB" id="A0A926KSL8"/>
<evidence type="ECO:0000256" key="3">
    <source>
        <dbReference type="ARBA" id="ARBA00022692"/>
    </source>
</evidence>
<evidence type="ECO:0000256" key="6">
    <source>
        <dbReference type="SAM" id="Phobius"/>
    </source>
</evidence>
<evidence type="ECO:0000259" key="7">
    <source>
        <dbReference type="Pfam" id="PF04024"/>
    </source>
</evidence>
<name>A0A926KSL8_9BACL</name>
<dbReference type="RefSeq" id="WP_188175211.1">
    <property type="nucleotide sequence ID" value="NZ_JACVVD010000004.1"/>
</dbReference>
<evidence type="ECO:0000256" key="2">
    <source>
        <dbReference type="ARBA" id="ARBA00022475"/>
    </source>
</evidence>
<proteinExistence type="predicted"/>
<feature type="transmembrane region" description="Helical" evidence="6">
    <location>
        <begin position="33"/>
        <end position="57"/>
    </location>
</feature>
<gene>
    <name evidence="8" type="ORF">ICC18_15005</name>
</gene>
<sequence>MKKIYRSTSNSRLTGICGGIAQYLGINATLIRLVMVIAAICSIGTTVLLYFIASMLIPKEPYIHFS</sequence>
<accession>A0A926KSL8</accession>
<keyword evidence="5 6" id="KW-0472">Membrane</keyword>
<dbReference type="PANTHER" id="PTHR33885:SF3">
    <property type="entry name" value="PHAGE SHOCK PROTEIN C"/>
    <property type="match status" value="1"/>
</dbReference>
<evidence type="ECO:0000256" key="4">
    <source>
        <dbReference type="ARBA" id="ARBA00022989"/>
    </source>
</evidence>
<evidence type="ECO:0000313" key="8">
    <source>
        <dbReference type="EMBL" id="MBD0381434.1"/>
    </source>
</evidence>
<evidence type="ECO:0000256" key="1">
    <source>
        <dbReference type="ARBA" id="ARBA00004162"/>
    </source>
</evidence>
<keyword evidence="3 6" id="KW-0812">Transmembrane</keyword>
<dbReference type="GO" id="GO:0005886">
    <property type="term" value="C:plasma membrane"/>
    <property type="evidence" value="ECO:0007669"/>
    <property type="project" value="UniProtKB-SubCell"/>
</dbReference>
<keyword evidence="9" id="KW-1185">Reference proteome</keyword>